<keyword evidence="2" id="KW-1185">Reference proteome</keyword>
<protein>
    <submittedName>
        <fullName evidence="1">Uncharacterized protein</fullName>
    </submittedName>
</protein>
<dbReference type="EMBL" id="BMMF01000007">
    <property type="protein sequence ID" value="GGK37221.1"/>
    <property type="molecule type" value="Genomic_DNA"/>
</dbReference>
<dbReference type="AlphaFoldDB" id="A0A917Q9K3"/>
<reference evidence="1 2" key="1">
    <citation type="journal article" date="2014" name="Int. J. Syst. Evol. Microbiol.">
        <title>Complete genome sequence of Corynebacterium casei LMG S-19264T (=DSM 44701T), isolated from a smear-ripened cheese.</title>
        <authorList>
            <consortium name="US DOE Joint Genome Institute (JGI-PGF)"/>
            <person name="Walter F."/>
            <person name="Albersmeier A."/>
            <person name="Kalinowski J."/>
            <person name="Ruckert C."/>
        </authorList>
    </citation>
    <scope>NUCLEOTIDE SEQUENCE [LARGE SCALE GENOMIC DNA]</scope>
    <source>
        <strain evidence="1 2">CGMCC 1.9161</strain>
    </source>
</reference>
<gene>
    <name evidence="1" type="ORF">GCM10011322_25330</name>
</gene>
<name>A0A917Q9K3_9HYPH</name>
<comment type="caution">
    <text evidence="1">The sequence shown here is derived from an EMBL/GenBank/DDBJ whole genome shotgun (WGS) entry which is preliminary data.</text>
</comment>
<dbReference type="Proteomes" id="UP000600449">
    <property type="component" value="Unassembled WGS sequence"/>
</dbReference>
<evidence type="ECO:0000313" key="2">
    <source>
        <dbReference type="Proteomes" id="UP000600449"/>
    </source>
</evidence>
<organism evidence="1 2">
    <name type="scientific">Salinarimonas ramus</name>
    <dbReference type="NCBI Taxonomy" id="690164"/>
    <lineage>
        <taxon>Bacteria</taxon>
        <taxon>Pseudomonadati</taxon>
        <taxon>Pseudomonadota</taxon>
        <taxon>Alphaproteobacteria</taxon>
        <taxon>Hyphomicrobiales</taxon>
        <taxon>Salinarimonadaceae</taxon>
        <taxon>Salinarimonas</taxon>
    </lineage>
</organism>
<evidence type="ECO:0000313" key="1">
    <source>
        <dbReference type="EMBL" id="GGK37221.1"/>
    </source>
</evidence>
<dbReference type="RefSeq" id="WP_188913488.1">
    <property type="nucleotide sequence ID" value="NZ_BMMF01000007.1"/>
</dbReference>
<proteinExistence type="predicted"/>
<sequence>MTTDTNLGTTERSAPRATVDVLLGPTTALVVDIFRALGDFEASYDVAVIDMLEQRLTGATDGQTARAVVSDALLLGFALRNQRTDTSWPHRDWDMHAIGARRATAHECATLALIAAARAGDTALAADAARRLGVRLNATIASLSRDMGTRLEAAGLEVSDTDWAPLMASRDAVTEAEGDPARRMSMPH</sequence>
<accession>A0A917Q9K3</accession>